<feature type="transmembrane region" description="Helical" evidence="8">
    <location>
        <begin position="375"/>
        <end position="394"/>
    </location>
</feature>
<keyword evidence="4 8" id="KW-1133">Transmembrane helix</keyword>
<evidence type="ECO:0000256" key="4">
    <source>
        <dbReference type="ARBA" id="ARBA00022989"/>
    </source>
</evidence>
<evidence type="ECO:0000256" key="2">
    <source>
        <dbReference type="ARBA" id="ARBA00022475"/>
    </source>
</evidence>
<dbReference type="Pfam" id="PF02706">
    <property type="entry name" value="Wzz"/>
    <property type="match status" value="1"/>
</dbReference>
<accession>A0A1H3FI50</accession>
<dbReference type="GO" id="GO:0005886">
    <property type="term" value="C:plasma membrane"/>
    <property type="evidence" value="ECO:0007669"/>
    <property type="project" value="UniProtKB-SubCell"/>
</dbReference>
<evidence type="ECO:0000313" key="12">
    <source>
        <dbReference type="Proteomes" id="UP000199266"/>
    </source>
</evidence>
<dbReference type="GO" id="GO:0004713">
    <property type="term" value="F:protein tyrosine kinase activity"/>
    <property type="evidence" value="ECO:0007669"/>
    <property type="project" value="TreeGrafter"/>
</dbReference>
<feature type="region of interest" description="Disordered" evidence="7">
    <location>
        <begin position="1"/>
        <end position="26"/>
    </location>
</feature>
<evidence type="ECO:0000256" key="6">
    <source>
        <dbReference type="SAM" id="Coils"/>
    </source>
</evidence>
<evidence type="ECO:0000256" key="8">
    <source>
        <dbReference type="SAM" id="Phobius"/>
    </source>
</evidence>
<keyword evidence="5 8" id="KW-0472">Membrane</keyword>
<dbReference type="InterPro" id="IPR050445">
    <property type="entry name" value="Bact_polysacc_biosynth/exp"/>
</dbReference>
<evidence type="ECO:0000259" key="9">
    <source>
        <dbReference type="Pfam" id="PF02706"/>
    </source>
</evidence>
<name>A0A1H3FI50_9BACT</name>
<feature type="compositionally biased region" description="Basic and acidic residues" evidence="7">
    <location>
        <begin position="1"/>
        <end position="21"/>
    </location>
</feature>
<dbReference type="PANTHER" id="PTHR32309">
    <property type="entry name" value="TYROSINE-PROTEIN KINASE"/>
    <property type="match status" value="1"/>
</dbReference>
<dbReference type="InterPro" id="IPR003856">
    <property type="entry name" value="LPS_length_determ_N"/>
</dbReference>
<comment type="subcellular location">
    <subcellularLocation>
        <location evidence="1">Cell membrane</location>
        <topology evidence="1">Multi-pass membrane protein</topology>
    </subcellularLocation>
</comment>
<evidence type="ECO:0000256" key="5">
    <source>
        <dbReference type="ARBA" id="ARBA00023136"/>
    </source>
</evidence>
<feature type="transmembrane region" description="Helical" evidence="8">
    <location>
        <begin position="50"/>
        <end position="69"/>
    </location>
</feature>
<feature type="domain" description="Tyrosine-protein kinase G-rich" evidence="10">
    <location>
        <begin position="325"/>
        <end position="396"/>
    </location>
</feature>
<dbReference type="AlphaFoldDB" id="A0A1H3FI50"/>
<dbReference type="InterPro" id="IPR032807">
    <property type="entry name" value="GNVR"/>
</dbReference>
<sequence length="421" mass="46678">MVDEYNQNKKDQLSEPGEHGPVEVPPSNAYEEDEIDLLDLALVLAKHKRLIIGIAFVACLVALILGFIMTPIYRAETHLVPPQSLAGKLPSSILTMIPPEFRTLAIQSGAIKTTADLIAGIAKSRTLVDNIIDKFNLLDYYHVETRDAARSALSGAISAKVDEKTSLITIAVEDKDPVMAADMTNAIVDELQNLLQGLALTQVSQQRLFLENQLKQAHHNLMQAEEEFQKYQALSGLLNVDVQMQALMDSIANIQAQIAVKEVQLKAARTFATAQNPEIKRLQAELAGLKKELKNLEAKAGRDNPNLIPAFEEIPKAGMEYARRLRDLKFQETLYETLLQQYQAAVMAEASEGLVLQVIDPAIPPELKIKPRRKLMLIVAGFLGLFVGIFAAFIKEFIDNSSKNPESADKMALLKSYLRRI</sequence>
<evidence type="ECO:0000256" key="3">
    <source>
        <dbReference type="ARBA" id="ARBA00022692"/>
    </source>
</evidence>
<keyword evidence="2" id="KW-1003">Cell membrane</keyword>
<evidence type="ECO:0000313" key="11">
    <source>
        <dbReference type="EMBL" id="SDX90038.1"/>
    </source>
</evidence>
<dbReference type="Gene3D" id="1.10.287.1490">
    <property type="match status" value="1"/>
</dbReference>
<gene>
    <name evidence="11" type="ORF">SAMN03080603_01077</name>
</gene>
<organism evidence="11 12">
    <name type="scientific">Acetomicrobium thermoterrenum DSM 13490</name>
    <dbReference type="NCBI Taxonomy" id="1120987"/>
    <lineage>
        <taxon>Bacteria</taxon>
        <taxon>Thermotogati</taxon>
        <taxon>Synergistota</taxon>
        <taxon>Synergistia</taxon>
        <taxon>Synergistales</taxon>
        <taxon>Acetomicrobiaceae</taxon>
        <taxon>Acetomicrobium</taxon>
    </lineage>
</organism>
<keyword evidence="12" id="KW-1185">Reference proteome</keyword>
<dbReference type="PANTHER" id="PTHR32309:SF13">
    <property type="entry name" value="FERRIC ENTEROBACTIN TRANSPORT PROTEIN FEPE"/>
    <property type="match status" value="1"/>
</dbReference>
<evidence type="ECO:0000256" key="7">
    <source>
        <dbReference type="SAM" id="MobiDB-lite"/>
    </source>
</evidence>
<proteinExistence type="predicted"/>
<dbReference type="Proteomes" id="UP000199266">
    <property type="component" value="Unassembled WGS sequence"/>
</dbReference>
<dbReference type="Pfam" id="PF13807">
    <property type="entry name" value="GNVR"/>
    <property type="match status" value="1"/>
</dbReference>
<keyword evidence="6" id="KW-0175">Coiled coil</keyword>
<reference evidence="12" key="1">
    <citation type="submission" date="2016-10" db="EMBL/GenBank/DDBJ databases">
        <authorList>
            <person name="Varghese N."/>
            <person name="Submissions S."/>
        </authorList>
    </citation>
    <scope>NUCLEOTIDE SEQUENCE [LARGE SCALE GENOMIC DNA]</scope>
    <source>
        <strain evidence="12">DSM 13490</strain>
    </source>
</reference>
<keyword evidence="3 8" id="KW-0812">Transmembrane</keyword>
<dbReference type="RefSeq" id="WP_091461122.1">
    <property type="nucleotide sequence ID" value="NZ_FNPD01000005.1"/>
</dbReference>
<evidence type="ECO:0000256" key="1">
    <source>
        <dbReference type="ARBA" id="ARBA00004651"/>
    </source>
</evidence>
<feature type="coiled-coil region" evidence="6">
    <location>
        <begin position="207"/>
        <end position="234"/>
    </location>
</feature>
<protein>
    <submittedName>
        <fullName evidence="11">Uncharacterized protein involved in exopolysaccharide biosynthesis</fullName>
    </submittedName>
</protein>
<evidence type="ECO:0000259" key="10">
    <source>
        <dbReference type="Pfam" id="PF13807"/>
    </source>
</evidence>
<dbReference type="EMBL" id="FNPD01000005">
    <property type="protein sequence ID" value="SDX90038.1"/>
    <property type="molecule type" value="Genomic_DNA"/>
</dbReference>
<feature type="domain" description="Polysaccharide chain length determinant N-terminal" evidence="9">
    <location>
        <begin position="33"/>
        <end position="88"/>
    </location>
</feature>